<comment type="caution">
    <text evidence="2">The sequence shown here is derived from an EMBL/GenBank/DDBJ whole genome shotgun (WGS) entry which is preliminary data.</text>
</comment>
<dbReference type="AlphaFoldDB" id="A0A2M6WAP2"/>
<reference evidence="3" key="1">
    <citation type="submission" date="2017-09" db="EMBL/GenBank/DDBJ databases">
        <title>Depth-based differentiation of microbial function through sediment-hosted aquifers and enrichment of novel symbionts in the deep terrestrial subsurface.</title>
        <authorList>
            <person name="Probst A.J."/>
            <person name="Ladd B."/>
            <person name="Jarett J.K."/>
            <person name="Geller-Mcgrath D.E."/>
            <person name="Sieber C.M.K."/>
            <person name="Emerson J.B."/>
            <person name="Anantharaman K."/>
            <person name="Thomas B.C."/>
            <person name="Malmstrom R."/>
            <person name="Stieglmeier M."/>
            <person name="Klingl A."/>
            <person name="Woyke T."/>
            <person name="Ryan C.M."/>
            <person name="Banfield J.F."/>
        </authorList>
    </citation>
    <scope>NUCLEOTIDE SEQUENCE [LARGE SCALE GENOMIC DNA]</scope>
</reference>
<dbReference type="EMBL" id="PFBP01000029">
    <property type="protein sequence ID" value="PIT89824.1"/>
    <property type="molecule type" value="Genomic_DNA"/>
</dbReference>
<evidence type="ECO:0000313" key="3">
    <source>
        <dbReference type="Proteomes" id="UP000231464"/>
    </source>
</evidence>
<sequence>MKESKIEISPRPEKEKIDVSPEKNESQELYKRKREMIANILNEIDQLENFDFSEIASRFKLNMSKKEFLEKVGGCVKPISNVVEIDLPILKKVALQLHAGKDRSWTYVYMLAKLLGVQELKDEQEGSEKVFDAKIGNSCYIDEKKVAEEWFSLGSVGGFDFNSDPEFFASQPYQKKEIKELSNQERMEKEIEYSLNSWRQRTKEPFHRINQRNGYGSYVPKMLFENPFDGDEETEFLIRVHDVGSSVDRESKVKGITAAEKETDKLGWEVYNDPRTNKNARVREVISAEGLRWVRPVWGENYVSLEKKREVL</sequence>
<accession>A0A2M6WAP2</accession>
<evidence type="ECO:0000313" key="2">
    <source>
        <dbReference type="EMBL" id="PIT89824.1"/>
    </source>
</evidence>
<organism evidence="2 3">
    <name type="scientific">Candidatus Kuenenbacteria bacterium CG10_big_fil_rev_8_21_14_0_10_36_11</name>
    <dbReference type="NCBI Taxonomy" id="1974618"/>
    <lineage>
        <taxon>Bacteria</taxon>
        <taxon>Candidatus Kueneniibacteriota</taxon>
    </lineage>
</organism>
<proteinExistence type="predicted"/>
<name>A0A2M6WAP2_9BACT</name>
<feature type="region of interest" description="Disordered" evidence="1">
    <location>
        <begin position="1"/>
        <end position="27"/>
    </location>
</feature>
<protein>
    <submittedName>
        <fullName evidence="2">Uncharacterized protein</fullName>
    </submittedName>
</protein>
<dbReference type="Proteomes" id="UP000231464">
    <property type="component" value="Unassembled WGS sequence"/>
</dbReference>
<evidence type="ECO:0000256" key="1">
    <source>
        <dbReference type="SAM" id="MobiDB-lite"/>
    </source>
</evidence>
<gene>
    <name evidence="2" type="ORF">COU23_01755</name>
</gene>